<sequence>MALFTLADLHQVHQCQQPLLGLRTYESEFAFGPADPANFQLLMKQLFLGLPVQPLLNAHPLIARWVAEVQELVPELFQNRKKLWIDAPMVAPLRTGDAPIFIQVQVNYGLRRGMPRLYEWAIRSVKPTWQDAVKLWVMAVHYAIPPEKLSLIVLALHPSLPAQKLRLQWDQEQQAQTQQWLMQLLTQPTNLPVPEIYTNTDYSLLLNLDAIPEVSL</sequence>
<accession>A0A7C3PCH9</accession>
<organism evidence="1">
    <name type="scientific">Oscillatoriales cyanobacterium SpSt-418</name>
    <dbReference type="NCBI Taxonomy" id="2282169"/>
    <lineage>
        <taxon>Bacteria</taxon>
        <taxon>Bacillati</taxon>
        <taxon>Cyanobacteriota</taxon>
        <taxon>Cyanophyceae</taxon>
        <taxon>Oscillatoriophycideae</taxon>
        <taxon>Oscillatoriales</taxon>
    </lineage>
</organism>
<proteinExistence type="predicted"/>
<name>A0A7C3PCH9_9CYAN</name>
<gene>
    <name evidence="1" type="ORF">ENR64_03225</name>
</gene>
<comment type="caution">
    <text evidence="1">The sequence shown here is derived from an EMBL/GenBank/DDBJ whole genome shotgun (WGS) entry which is preliminary data.</text>
</comment>
<dbReference type="AlphaFoldDB" id="A0A7C3PCH9"/>
<evidence type="ECO:0000313" key="1">
    <source>
        <dbReference type="EMBL" id="HFM96774.1"/>
    </source>
</evidence>
<reference evidence="1" key="1">
    <citation type="journal article" date="2020" name="mSystems">
        <title>Genome- and Community-Level Interaction Insights into Carbon Utilization and Element Cycling Functions of Hydrothermarchaeota in Hydrothermal Sediment.</title>
        <authorList>
            <person name="Zhou Z."/>
            <person name="Liu Y."/>
            <person name="Xu W."/>
            <person name="Pan J."/>
            <person name="Luo Z.H."/>
            <person name="Li M."/>
        </authorList>
    </citation>
    <scope>NUCLEOTIDE SEQUENCE [LARGE SCALE GENOMIC DNA]</scope>
    <source>
        <strain evidence="1">SpSt-418</strain>
    </source>
</reference>
<protein>
    <submittedName>
        <fullName evidence="1">Uncharacterized protein</fullName>
    </submittedName>
</protein>
<dbReference type="EMBL" id="DSRU01000043">
    <property type="protein sequence ID" value="HFM96774.1"/>
    <property type="molecule type" value="Genomic_DNA"/>
</dbReference>